<evidence type="ECO:0000313" key="1">
    <source>
        <dbReference type="EMBL" id="MCY1713052.1"/>
    </source>
</evidence>
<organism evidence="1 2">
    <name type="scientific">Caproiciproducens galactitolivorans</name>
    <dbReference type="NCBI Taxonomy" id="642589"/>
    <lineage>
        <taxon>Bacteria</taxon>
        <taxon>Bacillati</taxon>
        <taxon>Bacillota</taxon>
        <taxon>Clostridia</taxon>
        <taxon>Eubacteriales</taxon>
        <taxon>Acutalibacteraceae</taxon>
        <taxon>Caproiciproducens</taxon>
    </lineage>
</organism>
<evidence type="ECO:0000313" key="2">
    <source>
        <dbReference type="Proteomes" id="UP001082703"/>
    </source>
</evidence>
<dbReference type="RefSeq" id="WP_268057062.1">
    <property type="nucleotide sequence ID" value="NZ_JAPOHA010000002.1"/>
</dbReference>
<proteinExistence type="predicted"/>
<keyword evidence="2" id="KW-1185">Reference proteome</keyword>
<protein>
    <recommendedName>
        <fullName evidence="3">FlgN protein</fullName>
    </recommendedName>
</protein>
<accession>A0ABT4BQ98</accession>
<sequence length="147" mass="17130">MDEIIACLEQKVLLLTKIWNLTKQIEVRCTQQEVELDQFLELRGIYIDRVKKCNSLIQKLAKNLPAEQQEHLARLLQPDAIQDDQCGSDEERKILKLSRDCADILQKAGALDQIARETLQKQCTELQEKINQLRKDEKGQNIYRNIN</sequence>
<reference evidence="1 2" key="1">
    <citation type="submission" date="2022-11" db="EMBL/GenBank/DDBJ databases">
        <authorList>
            <person name="Caiyu Z."/>
        </authorList>
    </citation>
    <scope>NUCLEOTIDE SEQUENCE [LARGE SCALE GENOMIC DNA]</scope>
    <source>
        <strain evidence="1 2">YR-4</strain>
    </source>
</reference>
<comment type="caution">
    <text evidence="1">The sequence shown here is derived from an EMBL/GenBank/DDBJ whole genome shotgun (WGS) entry which is preliminary data.</text>
</comment>
<dbReference type="Proteomes" id="UP001082703">
    <property type="component" value="Unassembled WGS sequence"/>
</dbReference>
<dbReference type="EMBL" id="JAPOHA010000002">
    <property type="protein sequence ID" value="MCY1713052.1"/>
    <property type="molecule type" value="Genomic_DNA"/>
</dbReference>
<evidence type="ECO:0008006" key="3">
    <source>
        <dbReference type="Google" id="ProtNLM"/>
    </source>
</evidence>
<name>A0ABT4BQ98_9FIRM</name>
<gene>
    <name evidence="1" type="ORF">OUY18_02125</name>
</gene>